<gene>
    <name evidence="2" type="ORF">Drose_18290</name>
</gene>
<evidence type="ECO:0000313" key="3">
    <source>
        <dbReference type="Proteomes" id="UP001058271"/>
    </source>
</evidence>
<organism evidence="2 3">
    <name type="scientific">Dactylosporangium roseum</name>
    <dbReference type="NCBI Taxonomy" id="47989"/>
    <lineage>
        <taxon>Bacteria</taxon>
        <taxon>Bacillati</taxon>
        <taxon>Actinomycetota</taxon>
        <taxon>Actinomycetes</taxon>
        <taxon>Micromonosporales</taxon>
        <taxon>Micromonosporaceae</taxon>
        <taxon>Dactylosporangium</taxon>
    </lineage>
</organism>
<keyword evidence="3" id="KW-1185">Reference proteome</keyword>
<protein>
    <submittedName>
        <fullName evidence="2">Uncharacterized protein</fullName>
    </submittedName>
</protein>
<sequence length="128" mass="13582">MLCPPSASITANIDRDPARVVTGVPLPQPGQGVAERLRQTGGVGEVGQEPGSGVGDHAGAVGGDGEFRSGPGNLHPEIAFRTDVMRPSTNLIVPVQKALTRFWPTQWITDPETPGPGNWRRSYFVTNV</sequence>
<evidence type="ECO:0000256" key="1">
    <source>
        <dbReference type="SAM" id="MobiDB-lite"/>
    </source>
</evidence>
<feature type="region of interest" description="Disordered" evidence="1">
    <location>
        <begin position="43"/>
        <end position="74"/>
    </location>
</feature>
<name>A0ABY5ZE72_9ACTN</name>
<dbReference type="EMBL" id="CP073721">
    <property type="protein sequence ID" value="UWZ39979.1"/>
    <property type="molecule type" value="Genomic_DNA"/>
</dbReference>
<proteinExistence type="predicted"/>
<feature type="compositionally biased region" description="Gly residues" evidence="1">
    <location>
        <begin position="43"/>
        <end position="64"/>
    </location>
</feature>
<reference evidence="2" key="1">
    <citation type="submission" date="2021-04" db="EMBL/GenBank/DDBJ databases">
        <title>Biosynthetic gene clusters of Dactylosporangioum roseum.</title>
        <authorList>
            <person name="Hartkoorn R.C."/>
            <person name="Beaudoing E."/>
            <person name="Hot D."/>
            <person name="Moureu S."/>
        </authorList>
    </citation>
    <scope>NUCLEOTIDE SEQUENCE</scope>
    <source>
        <strain evidence="2">NRRL B-16295</strain>
    </source>
</reference>
<accession>A0ABY5ZE72</accession>
<dbReference type="Proteomes" id="UP001058271">
    <property type="component" value="Chromosome"/>
</dbReference>
<evidence type="ECO:0000313" key="2">
    <source>
        <dbReference type="EMBL" id="UWZ39979.1"/>
    </source>
</evidence>